<proteinExistence type="predicted"/>
<sequence length="347" mass="40194">MSRLRTDLRASLPPRRGSSTKFPPVRVGSRSPCSSPQNWATDMVVGLQLRTASPPKETRARSTVVSPKERIKDIINSSISPKKTAPSNGISQQQLEKLNQQILSFQAQEQQYLDKIAKLEKEIEKLKSKNTLQQKAAEQLKAELKEKNKTLTELEEQLQKQEAIHQSHIEDMNSKLYDKDQKIKDLEKQLADKTNEVEQMKEKFAKEKDSMKKEFDEKVEEMKNSFQNELKIKDDKLKTLKLQMADALKDNSRERQHQLEELTRELKKVSEEADILKYKIHSSKPQQGGCKNCLTFEKELQNKIIEIRNKDLGLIELQQLCGKMEKQLMQQDELLRLWAKSKGKVVK</sequence>
<evidence type="ECO:0000313" key="3">
    <source>
        <dbReference type="Proteomes" id="UP000515163"/>
    </source>
</evidence>
<dbReference type="KEGG" id="aten:116296374"/>
<feature type="coiled-coil region" evidence="1">
    <location>
        <begin position="95"/>
        <end position="279"/>
    </location>
</feature>
<reference evidence="4" key="1">
    <citation type="submission" date="2025-08" db="UniProtKB">
        <authorList>
            <consortium name="RefSeq"/>
        </authorList>
    </citation>
    <scope>IDENTIFICATION</scope>
    <source>
        <tissue evidence="4">Tentacle</tissue>
    </source>
</reference>
<evidence type="ECO:0000256" key="2">
    <source>
        <dbReference type="SAM" id="MobiDB-lite"/>
    </source>
</evidence>
<dbReference type="OrthoDB" id="8799554at2759"/>
<dbReference type="InParanoid" id="A0A6P8I6A5"/>
<gene>
    <name evidence="4" type="primary">LOC116296374</name>
</gene>
<evidence type="ECO:0000313" key="4">
    <source>
        <dbReference type="RefSeq" id="XP_031560245.1"/>
    </source>
</evidence>
<dbReference type="AlphaFoldDB" id="A0A6P8I6A5"/>
<name>A0A6P8I6A5_ACTTE</name>
<dbReference type="GeneID" id="116296374"/>
<dbReference type="Proteomes" id="UP000515163">
    <property type="component" value="Unplaced"/>
</dbReference>
<dbReference type="Gene3D" id="1.20.5.490">
    <property type="entry name" value="Single helix bin"/>
    <property type="match status" value="1"/>
</dbReference>
<dbReference type="RefSeq" id="XP_031560245.1">
    <property type="nucleotide sequence ID" value="XM_031704385.1"/>
</dbReference>
<protein>
    <submittedName>
        <fullName evidence="4">Spindle pole body component 110-like</fullName>
    </submittedName>
</protein>
<keyword evidence="1" id="KW-0175">Coiled coil</keyword>
<accession>A0A6P8I6A5</accession>
<organism evidence="3 4">
    <name type="scientific">Actinia tenebrosa</name>
    <name type="common">Australian red waratah sea anemone</name>
    <dbReference type="NCBI Taxonomy" id="6105"/>
    <lineage>
        <taxon>Eukaryota</taxon>
        <taxon>Metazoa</taxon>
        <taxon>Cnidaria</taxon>
        <taxon>Anthozoa</taxon>
        <taxon>Hexacorallia</taxon>
        <taxon>Actiniaria</taxon>
        <taxon>Actiniidae</taxon>
        <taxon>Actinia</taxon>
    </lineage>
</organism>
<evidence type="ECO:0000256" key="1">
    <source>
        <dbReference type="SAM" id="Coils"/>
    </source>
</evidence>
<feature type="region of interest" description="Disordered" evidence="2">
    <location>
        <begin position="1"/>
        <end position="38"/>
    </location>
</feature>
<keyword evidence="3" id="KW-1185">Reference proteome</keyword>